<sequence length="54" mass="5986">MAGCFVRLAIQKIKGLDNSPDAGAIFISRQMPAAFFGFHLFEKKEGIYAYLCVT</sequence>
<accession>A0A7W0C858</accession>
<dbReference type="Proteomes" id="UP000525298">
    <property type="component" value="Unassembled WGS sequence"/>
</dbReference>
<proteinExistence type="predicted"/>
<reference evidence="1 2" key="1">
    <citation type="submission" date="2020-07" db="EMBL/GenBank/DDBJ databases">
        <title>Genomic Encyclopedia of Type Strains, Phase IV (KMG-IV): sequencing the most valuable type-strain genomes for metagenomic binning, comparative biology and taxonomic classification.</title>
        <authorList>
            <person name="Goeker M."/>
        </authorList>
    </citation>
    <scope>NUCLEOTIDE SEQUENCE [LARGE SCALE GENOMIC DNA]</scope>
    <source>
        <strain evidence="1 2">DSM 17721</strain>
    </source>
</reference>
<name>A0A7W0C858_9BACT</name>
<evidence type="ECO:0000313" key="2">
    <source>
        <dbReference type="Proteomes" id="UP000525298"/>
    </source>
</evidence>
<organism evidence="1 2">
    <name type="scientific">Desulfosalsimonas propionicica</name>
    <dbReference type="NCBI Taxonomy" id="332175"/>
    <lineage>
        <taxon>Bacteria</taxon>
        <taxon>Pseudomonadati</taxon>
        <taxon>Thermodesulfobacteriota</taxon>
        <taxon>Desulfobacteria</taxon>
        <taxon>Desulfobacterales</taxon>
        <taxon>Desulfosalsimonadaceae</taxon>
        <taxon>Desulfosalsimonas</taxon>
    </lineage>
</organism>
<comment type="caution">
    <text evidence="1">The sequence shown here is derived from an EMBL/GenBank/DDBJ whole genome shotgun (WGS) entry which is preliminary data.</text>
</comment>
<gene>
    <name evidence="1" type="ORF">HNR65_001259</name>
</gene>
<protein>
    <submittedName>
        <fullName evidence="1">Uncharacterized protein</fullName>
    </submittedName>
</protein>
<evidence type="ECO:0000313" key="1">
    <source>
        <dbReference type="EMBL" id="MBA2880933.1"/>
    </source>
</evidence>
<dbReference type="AlphaFoldDB" id="A0A7W0C858"/>
<dbReference type="EMBL" id="JACDUS010000003">
    <property type="protein sequence ID" value="MBA2880933.1"/>
    <property type="molecule type" value="Genomic_DNA"/>
</dbReference>
<keyword evidence="2" id="KW-1185">Reference proteome</keyword>